<dbReference type="Proteomes" id="UP000199310">
    <property type="component" value="Unassembled WGS sequence"/>
</dbReference>
<keyword evidence="3" id="KW-1185">Reference proteome</keyword>
<gene>
    <name evidence="2" type="ORF">SAMN04488122_1135</name>
</gene>
<evidence type="ECO:0000313" key="2">
    <source>
        <dbReference type="EMBL" id="SEW20439.1"/>
    </source>
</evidence>
<evidence type="ECO:0000256" key="1">
    <source>
        <dbReference type="SAM" id="SignalP"/>
    </source>
</evidence>
<organism evidence="2 3">
    <name type="scientific">Chitinophaga arvensicola</name>
    <dbReference type="NCBI Taxonomy" id="29529"/>
    <lineage>
        <taxon>Bacteria</taxon>
        <taxon>Pseudomonadati</taxon>
        <taxon>Bacteroidota</taxon>
        <taxon>Chitinophagia</taxon>
        <taxon>Chitinophagales</taxon>
        <taxon>Chitinophagaceae</taxon>
        <taxon>Chitinophaga</taxon>
    </lineage>
</organism>
<dbReference type="STRING" id="29529.SAMN04488122_1135"/>
<dbReference type="RefSeq" id="WP_143059088.1">
    <property type="nucleotide sequence ID" value="NZ_FOJG01000001.1"/>
</dbReference>
<proteinExistence type="predicted"/>
<evidence type="ECO:0008006" key="4">
    <source>
        <dbReference type="Google" id="ProtNLM"/>
    </source>
</evidence>
<feature type="signal peptide" evidence="1">
    <location>
        <begin position="1"/>
        <end position="20"/>
    </location>
</feature>
<dbReference type="OrthoDB" id="666798at2"/>
<evidence type="ECO:0000313" key="3">
    <source>
        <dbReference type="Proteomes" id="UP000199310"/>
    </source>
</evidence>
<dbReference type="AlphaFoldDB" id="A0A1I0Q0Q0"/>
<accession>A0A1I0Q0Q0</accession>
<dbReference type="EMBL" id="FOJG01000001">
    <property type="protein sequence ID" value="SEW20439.1"/>
    <property type="molecule type" value="Genomic_DNA"/>
</dbReference>
<reference evidence="3" key="1">
    <citation type="submission" date="2016-10" db="EMBL/GenBank/DDBJ databases">
        <authorList>
            <person name="Varghese N."/>
            <person name="Submissions S."/>
        </authorList>
    </citation>
    <scope>NUCLEOTIDE SEQUENCE [LARGE SCALE GENOMIC DNA]</scope>
    <source>
        <strain evidence="3">DSM 3695</strain>
    </source>
</reference>
<keyword evidence="1" id="KW-0732">Signal</keyword>
<feature type="chain" id="PRO_5011617665" description="Calycin-like beta-barrel domain-containing protein" evidence="1">
    <location>
        <begin position="21"/>
        <end position="152"/>
    </location>
</feature>
<sequence>MRMKLLMVAFIAALGTMLCSCDKKNDTKPTSSFSFKLDGVQYQSNSTEAYVTDTVYAHKKTLVIDGVTNNFGHHMEMMITFPDSIKAGTYQEDVEMSLMDIQQKEPGYLNKTVKVTITSINSKHAEGTFSGVLISGETEKPLTDGTFKVEIY</sequence>
<dbReference type="PROSITE" id="PS51257">
    <property type="entry name" value="PROKAR_LIPOPROTEIN"/>
    <property type="match status" value="1"/>
</dbReference>
<name>A0A1I0Q0Q0_9BACT</name>
<protein>
    <recommendedName>
        <fullName evidence="4">Calycin-like beta-barrel domain-containing protein</fullName>
    </recommendedName>
</protein>